<evidence type="ECO:0000313" key="8">
    <source>
        <dbReference type="Proteomes" id="UP001596492"/>
    </source>
</evidence>
<evidence type="ECO:0000256" key="4">
    <source>
        <dbReference type="ARBA" id="ARBA00022837"/>
    </source>
</evidence>
<comment type="caution">
    <text evidence="7">The sequence shown here is derived from an EMBL/GenBank/DDBJ whole genome shotgun (WGS) entry which is preliminary data.</text>
</comment>
<gene>
    <name evidence="7" type="ORF">ACFQS8_13480</name>
</gene>
<protein>
    <submittedName>
        <fullName evidence="7">Sulfatase-like hydrolase/transferase</fullName>
    </submittedName>
</protein>
<dbReference type="PROSITE" id="PS51257">
    <property type="entry name" value="PROKAR_LIPOPROTEIN"/>
    <property type="match status" value="1"/>
</dbReference>
<dbReference type="Proteomes" id="UP001596492">
    <property type="component" value="Unassembled WGS sequence"/>
</dbReference>
<evidence type="ECO:0000256" key="2">
    <source>
        <dbReference type="ARBA" id="ARBA00022723"/>
    </source>
</evidence>
<organism evidence="7 8">
    <name type="scientific">Hirschia litorea</name>
    <dbReference type="NCBI Taxonomy" id="1199156"/>
    <lineage>
        <taxon>Bacteria</taxon>
        <taxon>Pseudomonadati</taxon>
        <taxon>Pseudomonadota</taxon>
        <taxon>Alphaproteobacteria</taxon>
        <taxon>Hyphomonadales</taxon>
        <taxon>Hyphomonadaceae</taxon>
        <taxon>Hirschia</taxon>
    </lineage>
</organism>
<dbReference type="InterPro" id="IPR024607">
    <property type="entry name" value="Sulfatase_CS"/>
</dbReference>
<accession>A0ABW2INX7</accession>
<keyword evidence="2" id="KW-0479">Metal-binding</keyword>
<evidence type="ECO:0000256" key="5">
    <source>
        <dbReference type="SAM" id="SignalP"/>
    </source>
</evidence>
<name>A0ABW2INX7_9PROT</name>
<feature type="chain" id="PRO_5047186603" evidence="5">
    <location>
        <begin position="22"/>
        <end position="494"/>
    </location>
</feature>
<feature type="signal peptide" evidence="5">
    <location>
        <begin position="1"/>
        <end position="21"/>
    </location>
</feature>
<dbReference type="PANTHER" id="PTHR42693">
    <property type="entry name" value="ARYLSULFATASE FAMILY MEMBER"/>
    <property type="match status" value="1"/>
</dbReference>
<evidence type="ECO:0000256" key="3">
    <source>
        <dbReference type="ARBA" id="ARBA00022801"/>
    </source>
</evidence>
<dbReference type="PANTHER" id="PTHR42693:SF53">
    <property type="entry name" value="ENDO-4-O-SULFATASE"/>
    <property type="match status" value="1"/>
</dbReference>
<reference evidence="8" key="1">
    <citation type="journal article" date="2019" name="Int. J. Syst. Evol. Microbiol.">
        <title>The Global Catalogue of Microorganisms (GCM) 10K type strain sequencing project: providing services to taxonomists for standard genome sequencing and annotation.</title>
        <authorList>
            <consortium name="The Broad Institute Genomics Platform"/>
            <consortium name="The Broad Institute Genome Sequencing Center for Infectious Disease"/>
            <person name="Wu L."/>
            <person name="Ma J."/>
        </authorList>
    </citation>
    <scope>NUCLEOTIDE SEQUENCE [LARGE SCALE GENOMIC DNA]</scope>
    <source>
        <strain evidence="8">CCUG 51308</strain>
    </source>
</reference>
<dbReference type="InterPro" id="IPR050738">
    <property type="entry name" value="Sulfatase"/>
</dbReference>
<proteinExistence type="inferred from homology"/>
<evidence type="ECO:0000313" key="7">
    <source>
        <dbReference type="EMBL" id="MFC7292637.1"/>
    </source>
</evidence>
<dbReference type="InterPro" id="IPR000917">
    <property type="entry name" value="Sulfatase_N"/>
</dbReference>
<keyword evidence="8" id="KW-1185">Reference proteome</keyword>
<dbReference type="EMBL" id="JBHTBR010000005">
    <property type="protein sequence ID" value="MFC7292637.1"/>
    <property type="molecule type" value="Genomic_DNA"/>
</dbReference>
<dbReference type="Gene3D" id="3.40.720.10">
    <property type="entry name" value="Alkaline Phosphatase, subunit A"/>
    <property type="match status" value="1"/>
</dbReference>
<dbReference type="PROSITE" id="PS00523">
    <property type="entry name" value="SULFATASE_1"/>
    <property type="match status" value="1"/>
</dbReference>
<dbReference type="SUPFAM" id="SSF53649">
    <property type="entry name" value="Alkaline phosphatase-like"/>
    <property type="match status" value="1"/>
</dbReference>
<dbReference type="Pfam" id="PF00884">
    <property type="entry name" value="Sulfatase"/>
    <property type="match status" value="1"/>
</dbReference>
<keyword evidence="5" id="KW-0732">Signal</keyword>
<dbReference type="RefSeq" id="WP_382168226.1">
    <property type="nucleotide sequence ID" value="NZ_JBHTBR010000005.1"/>
</dbReference>
<comment type="similarity">
    <text evidence="1">Belongs to the sulfatase family.</text>
</comment>
<keyword evidence="3" id="KW-0378">Hydrolase</keyword>
<keyword evidence="4" id="KW-0106">Calcium</keyword>
<dbReference type="Gene3D" id="3.30.1120.10">
    <property type="match status" value="1"/>
</dbReference>
<sequence length="494" mass="55394">MKLNMLSCLTLSFLLAACVNAPEQEQAQKISAKEIAGKQASNAVIERVEQSTPNVIVILTDDQGYSDVSFNGSEDILTPHIDRIAHEGARFDQGYVSFPVCGPSRAGLLTGRYQSRFGYDLNASENPDDPNAGLPLSEKMIAEVLKPAGYTSKIIGKWHMGNHPSFHPLERGFDEFFGFLNGGHNYYADQYRDLDMSSVKTSAQLYQTLLLRDHEKVKTSGYLTDLLSEDAVDFIQRKKDTPFFLYLAYNAPHYPIQAPERYKDSFPHIKDKKRQVYAGMVKAVDDGVGRVLDTLDELDLADNTIVFFLSDNGGPLVRAKNGSVNLPLRGGKGDLFEGGVRVPYAIRWPGIIPAGIDYPHPVSSLDILSTIVGVNEMDVSENKPLDGVNLIPYLQDEAFSQMPHDKLFWRYVYDHGNDNWKTAILDGKDKRVTVKEEEMLFDLASDKGEQSNLLEKNPREAKALEEEFKAWNDEMGELSISLWNEWPKKESGEK</sequence>
<evidence type="ECO:0000256" key="1">
    <source>
        <dbReference type="ARBA" id="ARBA00008779"/>
    </source>
</evidence>
<evidence type="ECO:0000259" key="6">
    <source>
        <dbReference type="Pfam" id="PF00884"/>
    </source>
</evidence>
<dbReference type="InterPro" id="IPR017850">
    <property type="entry name" value="Alkaline_phosphatase_core_sf"/>
</dbReference>
<dbReference type="PROSITE" id="PS00149">
    <property type="entry name" value="SULFATASE_2"/>
    <property type="match status" value="1"/>
</dbReference>
<feature type="domain" description="Sulfatase N-terminal" evidence="6">
    <location>
        <begin position="53"/>
        <end position="373"/>
    </location>
</feature>